<dbReference type="EMBL" id="AY177757">
    <property type="protein sequence ID" value="AAO19443.1"/>
    <property type="molecule type" value="Genomic_DNA"/>
</dbReference>
<evidence type="ECO:0000256" key="1">
    <source>
        <dbReference type="SAM" id="Coils"/>
    </source>
</evidence>
<feature type="region of interest" description="Disordered" evidence="2">
    <location>
        <begin position="225"/>
        <end position="262"/>
    </location>
</feature>
<sequence length="776" mass="83357">MMKTDRTKLAAAADELMATFSRDQLSAVPTARSGRWVDPWLFSLVVLGCGIGAAVPARAQEMSRTSSSQDSQQITQALEQLRRQKLNDANVLQTSIDRLGQDQREIDSLRRTVAALQQQLREHGITPVEATNGAALSAGNTNGMAAGAVLAPAAVQDGVPSSTVAAPSATRAARMLPSDLAVSPPSQRASTIASEPAAASTEQLSASSMPVLAGAREIGSITLASRDITRPQPSSDEAAKEAAQEQCGGIGIPSRATPSRPKLPALSSQAVADSYRQSLVQPGNISAEPGIPTTDLEGLEAKLRPFIGQPLDSSLIQKITRVATQYVSAQTDNLVNVYVPPQQLQNGNLVVVFAAAKLGQIRTEGQKHISSHDLKCQIRLRPGDNVDLKTLTDDLTFLNTSPWRQVSSSFTPGAEPGDADLVLQTVDRYPLRVYGSWDNTGTSLTGLNRWRTGVNWGDAFGIVGSRLDYSFAMGNTPRELMEHTLQYTMPTSYRDTLTFTGNYSSSNAAIEDGTFNVKGKNIQASAQWTHLLGGPAAAGSQFTSGFEYKHVGNSLLFNNLAVTNAAPNLYQFYAGVQVPWTDRFGSNLLNARFTFAPGFNSDDSFNAARPGAESDYRRLNLTYDRYFNLPAGFVLHGRFNGQWANGPIISSEQLQISGAAAVRGYREDVMTADAGYVINLEAFTPPVSVPVPWLNSNGQLQGVLFYDYGQGFQRGDPQMNVSLKETGNRFTLASVGVGARFSINQNVSLKADIGWRLRGPSSLPSYVVHGSVVIAY</sequence>
<dbReference type="PANTHER" id="PTHR34597">
    <property type="entry name" value="SLR1661 PROTEIN"/>
    <property type="match status" value="1"/>
</dbReference>
<dbReference type="PANTHER" id="PTHR34597:SF3">
    <property type="entry name" value="OUTER MEMBRANE TRANSPORTER CDIB"/>
    <property type="match status" value="1"/>
</dbReference>
<dbReference type="InterPro" id="IPR051544">
    <property type="entry name" value="TPS_OM_transporter"/>
</dbReference>
<accession>Q6Y659</accession>
<protein>
    <submittedName>
        <fullName evidence="5">BpaB</fullName>
    </submittedName>
</protein>
<dbReference type="GO" id="GO:0008320">
    <property type="term" value="F:protein transmembrane transporter activity"/>
    <property type="evidence" value="ECO:0007669"/>
    <property type="project" value="TreeGrafter"/>
</dbReference>
<gene>
    <name evidence="5" type="primary">bpaB</name>
</gene>
<keyword evidence="3" id="KW-1133">Transmembrane helix</keyword>
<reference evidence="5" key="1">
    <citation type="journal article" date="2004" name="Mol. Genet. Genomics">
        <title>Identification of a novel two-partner secretion system from Burkholderia pseudomallei.</title>
        <authorList>
            <person name="Brown N.F."/>
            <person name="Logue C.A."/>
            <person name="Boddey J.A."/>
            <person name="Scott R."/>
            <person name="Hirst R.G."/>
            <person name="Beacham I.R."/>
        </authorList>
    </citation>
    <scope>NUCLEOTIDE SEQUENCE</scope>
    <source>
        <strain evidence="5">08</strain>
    </source>
</reference>
<evidence type="ECO:0000313" key="5">
    <source>
        <dbReference type="EMBL" id="AAO19443.1"/>
    </source>
</evidence>
<dbReference type="GO" id="GO:0098046">
    <property type="term" value="C:type V protein secretion system complex"/>
    <property type="evidence" value="ECO:0007669"/>
    <property type="project" value="TreeGrafter"/>
</dbReference>
<dbReference type="Gene3D" id="2.40.160.50">
    <property type="entry name" value="membrane protein fhac: a member of the omp85/tpsb transporter family"/>
    <property type="match status" value="1"/>
</dbReference>
<keyword evidence="1" id="KW-0175">Coiled coil</keyword>
<keyword evidence="3" id="KW-0472">Membrane</keyword>
<dbReference type="RefSeq" id="WP_124518497.1">
    <property type="nucleotide sequence ID" value="NZ_CP009210.1"/>
</dbReference>
<feature type="compositionally biased region" description="Polar residues" evidence="2">
    <location>
        <begin position="184"/>
        <end position="193"/>
    </location>
</feature>
<organism evidence="5">
    <name type="scientific">Burkholderia pseudomallei</name>
    <name type="common">Pseudomonas pseudomallei</name>
    <dbReference type="NCBI Taxonomy" id="28450"/>
    <lineage>
        <taxon>Bacteria</taxon>
        <taxon>Pseudomonadati</taxon>
        <taxon>Pseudomonadota</taxon>
        <taxon>Betaproteobacteria</taxon>
        <taxon>Burkholderiales</taxon>
        <taxon>Burkholderiaceae</taxon>
        <taxon>Burkholderia</taxon>
        <taxon>pseudomallei group</taxon>
    </lineage>
</organism>
<dbReference type="AlphaFoldDB" id="Q6Y659"/>
<evidence type="ECO:0000256" key="3">
    <source>
        <dbReference type="SAM" id="Phobius"/>
    </source>
</evidence>
<dbReference type="InterPro" id="IPR005565">
    <property type="entry name" value="Hemolysn_activator_HlyB_C"/>
</dbReference>
<feature type="transmembrane region" description="Helical" evidence="3">
    <location>
        <begin position="40"/>
        <end position="59"/>
    </location>
</feature>
<proteinExistence type="predicted"/>
<feature type="region of interest" description="Disordered" evidence="2">
    <location>
        <begin position="179"/>
        <end position="205"/>
    </location>
</feature>
<feature type="coiled-coil region" evidence="1">
    <location>
        <begin position="99"/>
        <end position="126"/>
    </location>
</feature>
<dbReference type="TCDB" id="1.B.20.3.4">
    <property type="family name" value="the two-partner secretion (tps) family"/>
</dbReference>
<feature type="domain" description="Haemolysin activator HlyB C-terminal" evidence="4">
    <location>
        <begin position="417"/>
        <end position="740"/>
    </location>
</feature>
<keyword evidence="3" id="KW-0812">Transmembrane</keyword>
<evidence type="ECO:0000259" key="4">
    <source>
        <dbReference type="Pfam" id="PF03865"/>
    </source>
</evidence>
<name>Q6Y659_BURPE</name>
<evidence type="ECO:0000256" key="2">
    <source>
        <dbReference type="SAM" id="MobiDB-lite"/>
    </source>
</evidence>
<dbReference type="Pfam" id="PF03865">
    <property type="entry name" value="ShlB"/>
    <property type="match status" value="1"/>
</dbReference>
<dbReference type="GO" id="GO:0046819">
    <property type="term" value="P:protein secretion by the type V secretion system"/>
    <property type="evidence" value="ECO:0007669"/>
    <property type="project" value="TreeGrafter"/>
</dbReference>